<gene>
    <name evidence="2" type="ORF">J2Y69_001445</name>
</gene>
<dbReference type="Pfam" id="PF04480">
    <property type="entry name" value="DUF559"/>
    <property type="match status" value="1"/>
</dbReference>
<organism evidence="2 3">
    <name type="scientific">Microbacterium resistens</name>
    <dbReference type="NCBI Taxonomy" id="156977"/>
    <lineage>
        <taxon>Bacteria</taxon>
        <taxon>Bacillati</taxon>
        <taxon>Actinomycetota</taxon>
        <taxon>Actinomycetes</taxon>
        <taxon>Micrococcales</taxon>
        <taxon>Microbacteriaceae</taxon>
        <taxon>Microbacterium</taxon>
    </lineage>
</organism>
<dbReference type="RefSeq" id="WP_310019028.1">
    <property type="nucleotide sequence ID" value="NZ_JAVDUM010000005.1"/>
</dbReference>
<accession>A0ABU1SB77</accession>
<dbReference type="InterPro" id="IPR011335">
    <property type="entry name" value="Restrct_endonuc-II-like"/>
</dbReference>
<comment type="caution">
    <text evidence="2">The sequence shown here is derived from an EMBL/GenBank/DDBJ whole genome shotgun (WGS) entry which is preliminary data.</text>
</comment>
<protein>
    <recommendedName>
        <fullName evidence="1">DUF559 domain-containing protein</fullName>
    </recommendedName>
</protein>
<sequence length="328" mass="35824">MGRAQTLPNHLGDAFSVRAATELGVGRGRLRRRDLARPFPGVRVRIRDGDPDEEPLAAGDDPYAQQAAGRLARAREYAPRLRPGQFYSHETAAVLWGAPLPLAFVDDAPADGHALPVHVSSFGTAPLVRTPGVSAHRARTATTTLRELGDIALSSPASTWAALGALPLIDLVAIGDHLCRVWRAGPGRLDAGREPLTSTTHLRTAIDAGRRVGNGRLREAVELIREDSWSPRESALRCRIVLAGLPEPRLNHDVYDDAGRFLACVDLAYVRKKVAIEYHGLLHHSQYARDVERTAALRAAGWTVIEVTAALFAHPDELIVRIRRALRR</sequence>
<dbReference type="Gene3D" id="3.40.960.10">
    <property type="entry name" value="VSR Endonuclease"/>
    <property type="match status" value="1"/>
</dbReference>
<reference evidence="2 3" key="1">
    <citation type="submission" date="2023-07" db="EMBL/GenBank/DDBJ databases">
        <title>Sorghum-associated microbial communities from plants grown in Nebraska, USA.</title>
        <authorList>
            <person name="Schachtman D."/>
        </authorList>
    </citation>
    <scope>NUCLEOTIDE SEQUENCE [LARGE SCALE GENOMIC DNA]</scope>
    <source>
        <strain evidence="2 3">2980</strain>
    </source>
</reference>
<name>A0ABU1SB77_9MICO</name>
<evidence type="ECO:0000259" key="1">
    <source>
        <dbReference type="Pfam" id="PF04480"/>
    </source>
</evidence>
<keyword evidence="3" id="KW-1185">Reference proteome</keyword>
<dbReference type="EMBL" id="JAVDUM010000005">
    <property type="protein sequence ID" value="MDR6866846.1"/>
    <property type="molecule type" value="Genomic_DNA"/>
</dbReference>
<evidence type="ECO:0000313" key="2">
    <source>
        <dbReference type="EMBL" id="MDR6866846.1"/>
    </source>
</evidence>
<feature type="domain" description="DUF559" evidence="1">
    <location>
        <begin position="265"/>
        <end position="309"/>
    </location>
</feature>
<evidence type="ECO:0000313" key="3">
    <source>
        <dbReference type="Proteomes" id="UP001259347"/>
    </source>
</evidence>
<dbReference type="SUPFAM" id="SSF52980">
    <property type="entry name" value="Restriction endonuclease-like"/>
    <property type="match status" value="1"/>
</dbReference>
<dbReference type="Proteomes" id="UP001259347">
    <property type="component" value="Unassembled WGS sequence"/>
</dbReference>
<dbReference type="InterPro" id="IPR007569">
    <property type="entry name" value="DUF559"/>
</dbReference>
<proteinExistence type="predicted"/>